<reference evidence="2 3" key="1">
    <citation type="submission" date="2021-03" db="EMBL/GenBank/DDBJ databases">
        <title>Plant growth promoting bacteria isolated from wild legumes nodules and trapping Phaseolus vulgaris L. nodules in the center and southern Mexico.</title>
        <authorList>
            <person name="Estrada P."/>
        </authorList>
    </citation>
    <scope>NUCLEOTIDE SEQUENCE [LARGE SCALE GENOMIC DNA]</scope>
    <source>
        <strain evidence="2 3">MaGu-431</strain>
    </source>
</reference>
<keyword evidence="3" id="KW-1185">Reference proteome</keyword>
<feature type="transmembrane region" description="Helical" evidence="1">
    <location>
        <begin position="94"/>
        <end position="118"/>
    </location>
</feature>
<sequence length="303" mass="34244">MNTSEIKGISGWLLLIAIGLVTSPLRFYFTTLSTYPDFFENGSWYLLTDPNSAKYVKGLSLLVCSEIVFNLFLFSSMIYLNFLFFSKKTIFPKAYIAIALIGLLYTPIDAFLASAFFPQVFPPPLLEGEALRNFLTTLVSAAIWVPYMLKSHRVKNTFTEEHCVRRAMLSVFVLACILLIGCSLYFKQIKYVPETLSIEEKLVRLANEMNKNLPKMLDSETTLDTVYTYSGNLQYRYSLVNYSASDIDVNVLHENMRPSLVEAACSNSTTASFMQEGVSVSYIYFDKSGEYITSINVKNSDCA</sequence>
<evidence type="ECO:0000256" key="1">
    <source>
        <dbReference type="SAM" id="Phobius"/>
    </source>
</evidence>
<feature type="transmembrane region" description="Helical" evidence="1">
    <location>
        <begin position="59"/>
        <end position="82"/>
    </location>
</feature>
<dbReference type="RefSeq" id="WP_209794089.1">
    <property type="nucleotide sequence ID" value="NZ_JAGIQF010000005.1"/>
</dbReference>
<feature type="transmembrane region" description="Helical" evidence="1">
    <location>
        <begin position="12"/>
        <end position="29"/>
    </location>
</feature>
<dbReference type="Gene3D" id="3.30.300.250">
    <property type="match status" value="1"/>
</dbReference>
<evidence type="ECO:0000313" key="2">
    <source>
        <dbReference type="EMBL" id="MBP0603329.1"/>
    </source>
</evidence>
<dbReference type="InterPro" id="IPR019690">
    <property type="entry name" value="DUF2569"/>
</dbReference>
<dbReference type="EMBL" id="JAGIQF010000005">
    <property type="protein sequence ID" value="MBP0603329.1"/>
    <property type="molecule type" value="Genomic_DNA"/>
</dbReference>
<gene>
    <name evidence="2" type="ORF">J8I01_12510</name>
</gene>
<name>A0ABS4B780_9GAMM</name>
<feature type="transmembrane region" description="Helical" evidence="1">
    <location>
        <begin position="130"/>
        <end position="147"/>
    </location>
</feature>
<keyword evidence="1" id="KW-0472">Membrane</keyword>
<protein>
    <submittedName>
        <fullName evidence="2">DUF2569 family protein</fullName>
    </submittedName>
</protein>
<accession>A0ABS4B780</accession>
<evidence type="ECO:0000313" key="3">
    <source>
        <dbReference type="Proteomes" id="UP000666661"/>
    </source>
</evidence>
<keyword evidence="1" id="KW-1133">Transmembrane helix</keyword>
<keyword evidence="1" id="KW-0812">Transmembrane</keyword>
<organism evidence="2 3">
    <name type="scientific">Aeromonas sanarellii</name>
    <dbReference type="NCBI Taxonomy" id="633415"/>
    <lineage>
        <taxon>Bacteria</taxon>
        <taxon>Pseudomonadati</taxon>
        <taxon>Pseudomonadota</taxon>
        <taxon>Gammaproteobacteria</taxon>
        <taxon>Aeromonadales</taxon>
        <taxon>Aeromonadaceae</taxon>
        <taxon>Aeromonas</taxon>
    </lineage>
</organism>
<comment type="caution">
    <text evidence="2">The sequence shown here is derived from an EMBL/GenBank/DDBJ whole genome shotgun (WGS) entry which is preliminary data.</text>
</comment>
<feature type="transmembrane region" description="Helical" evidence="1">
    <location>
        <begin position="167"/>
        <end position="186"/>
    </location>
</feature>
<proteinExistence type="predicted"/>
<dbReference type="Pfam" id="PF10754">
    <property type="entry name" value="DUF2569"/>
    <property type="match status" value="1"/>
</dbReference>
<dbReference type="Proteomes" id="UP000666661">
    <property type="component" value="Unassembled WGS sequence"/>
</dbReference>